<sequence>MARPIYLHILIILVIALASINIPTTNEKGQLIELSFLNARAPELYEPRSTSSLETSLGLILFPTKDEGESYLNYLKRFGYSEGGIDSSRVCKKSTLKKLSRELKTTLSDYYLLLGKQLYFGNLENSETQTQLESTDIANYKIQTRPILIQTERKLASLLEELFRCILSIKTKKHHRKQFDSQSSVCNPVIYIYHKSITTMSKYISALLKDEAKTLGKVFPKCLRNASGAELIECKSVGEALQSCKTSYTLHKQIMENHKKSAKKCKRYQVSRFRRGAAQSTTSLASAASLSNEGTNSPALKGILKSSQSPSGSLERQKKVRFSGDTKGDYE</sequence>
<evidence type="ECO:0000313" key="4">
    <source>
        <dbReference type="Proteomes" id="UP001071777"/>
    </source>
</evidence>
<keyword evidence="4" id="KW-1185">Reference proteome</keyword>
<feature type="signal peptide" evidence="2">
    <location>
        <begin position="1"/>
        <end position="18"/>
    </location>
</feature>
<organism evidence="3 4">
    <name type="scientific">Cryptosporidium canis</name>
    <dbReference type="NCBI Taxonomy" id="195482"/>
    <lineage>
        <taxon>Eukaryota</taxon>
        <taxon>Sar</taxon>
        <taxon>Alveolata</taxon>
        <taxon>Apicomplexa</taxon>
        <taxon>Conoidasida</taxon>
        <taxon>Coccidia</taxon>
        <taxon>Eucoccidiorida</taxon>
        <taxon>Eimeriorina</taxon>
        <taxon>Cryptosporidiidae</taxon>
        <taxon>Cryptosporidium</taxon>
    </lineage>
</organism>
<keyword evidence="2" id="KW-0732">Signal</keyword>
<comment type="caution">
    <text evidence="3">The sequence shown here is derived from an EMBL/GenBank/DDBJ whole genome shotgun (WGS) entry which is preliminary data.</text>
</comment>
<dbReference type="EMBL" id="JAPCXB010000150">
    <property type="protein sequence ID" value="KAJ1606203.1"/>
    <property type="molecule type" value="Genomic_DNA"/>
</dbReference>
<feature type="compositionally biased region" description="Basic and acidic residues" evidence="1">
    <location>
        <begin position="322"/>
        <end position="331"/>
    </location>
</feature>
<name>A0ABQ8P2X5_9CRYT</name>
<evidence type="ECO:0000313" key="3">
    <source>
        <dbReference type="EMBL" id="KAJ1606203.1"/>
    </source>
</evidence>
<feature type="chain" id="PRO_5047288890" description="Signal peptide-containing protein" evidence="2">
    <location>
        <begin position="19"/>
        <end position="331"/>
    </location>
</feature>
<gene>
    <name evidence="3" type="ORF">OJ252_3238</name>
</gene>
<reference evidence="3" key="1">
    <citation type="submission" date="2022-10" db="EMBL/GenBank/DDBJ databases">
        <title>Adaptive evolution leads to modifications in subtelomeric GC content in a zoonotic Cryptosporidium species.</title>
        <authorList>
            <person name="Li J."/>
            <person name="Feng Y."/>
            <person name="Xiao L."/>
        </authorList>
    </citation>
    <scope>NUCLEOTIDE SEQUENCE</scope>
    <source>
        <strain evidence="3">25894</strain>
    </source>
</reference>
<evidence type="ECO:0000256" key="1">
    <source>
        <dbReference type="SAM" id="MobiDB-lite"/>
    </source>
</evidence>
<accession>A0ABQ8P2X5</accession>
<feature type="compositionally biased region" description="Polar residues" evidence="1">
    <location>
        <begin position="305"/>
        <end position="314"/>
    </location>
</feature>
<evidence type="ECO:0000256" key="2">
    <source>
        <dbReference type="SAM" id="SignalP"/>
    </source>
</evidence>
<proteinExistence type="predicted"/>
<feature type="region of interest" description="Disordered" evidence="1">
    <location>
        <begin position="284"/>
        <end position="331"/>
    </location>
</feature>
<dbReference type="Proteomes" id="UP001071777">
    <property type="component" value="Unassembled WGS sequence"/>
</dbReference>
<evidence type="ECO:0008006" key="5">
    <source>
        <dbReference type="Google" id="ProtNLM"/>
    </source>
</evidence>
<protein>
    <recommendedName>
        <fullName evidence="5">Signal peptide-containing protein</fullName>
    </recommendedName>
</protein>